<dbReference type="AlphaFoldDB" id="C9YF56"/>
<evidence type="ECO:0000259" key="4">
    <source>
        <dbReference type="PROSITE" id="PS50949"/>
    </source>
</evidence>
<dbReference type="InterPro" id="IPR036388">
    <property type="entry name" value="WH-like_DNA-bd_sf"/>
</dbReference>
<feature type="domain" description="HTH gntR-type" evidence="4">
    <location>
        <begin position="25"/>
        <end position="93"/>
    </location>
</feature>
<organism evidence="5">
    <name type="scientific">Curvibacter symbiont subsp. Hydra magnipapillata</name>
    <dbReference type="NCBI Taxonomy" id="667019"/>
    <lineage>
        <taxon>Bacteria</taxon>
        <taxon>Pseudomonadati</taxon>
        <taxon>Pseudomonadota</taxon>
        <taxon>Betaproteobacteria</taxon>
        <taxon>Burkholderiales</taxon>
        <taxon>Comamonadaceae</taxon>
        <taxon>Curvibacter</taxon>
    </lineage>
</organism>
<dbReference type="SMART" id="SM00345">
    <property type="entry name" value="HTH_GNTR"/>
    <property type="match status" value="1"/>
</dbReference>
<dbReference type="Gene3D" id="1.10.10.10">
    <property type="entry name" value="Winged helix-like DNA-binding domain superfamily/Winged helix DNA-binding domain"/>
    <property type="match status" value="1"/>
</dbReference>
<reference evidence="5" key="1">
    <citation type="journal article" date="2010" name="Nature">
        <title>The Dynamic genome of Hydra.</title>
        <authorList>
            <person name="Chapman J.A."/>
            <person name="Kirkness E.F."/>
            <person name="Simakov O."/>
            <person name="Hampson S.E."/>
            <person name="Mitros T."/>
            <person name="Weinmaier T."/>
            <person name="Rattei T."/>
            <person name="Balasubramanian P.G."/>
            <person name="Borman J."/>
            <person name="Busam D."/>
            <person name="Disbennett K."/>
            <person name="Pfannkoch C."/>
            <person name="Sumin N."/>
            <person name="Sutton G."/>
            <person name="Viswanathan L."/>
            <person name="Walenz B."/>
            <person name="Goodstein D.M."/>
            <person name="Hellsten U."/>
            <person name="Kawashima T."/>
            <person name="Prochnik S.E."/>
            <person name="Putnam N.H."/>
            <person name="Shu S."/>
            <person name="Blumberg B."/>
            <person name="Dana C.E."/>
            <person name="Gee L."/>
            <person name="Kibler D.F."/>
            <person name="Law L."/>
            <person name="Lindgens D."/>
            <person name="Martinez D.E."/>
            <person name="Peng J."/>
            <person name="Wigge P.A."/>
            <person name="Bertulat B."/>
            <person name="Guder C."/>
            <person name="Nakamura Y."/>
            <person name="Ozbek S."/>
            <person name="Watanabe H."/>
            <person name="Khalturin K."/>
            <person name="Hemmrich G."/>
            <person name="Franke A."/>
            <person name="Augustin R."/>
            <person name="Fraune S."/>
            <person name="Hayakawa E."/>
            <person name="Hayakawa S."/>
            <person name="Hirose M."/>
            <person name="Hwang J."/>
            <person name="Ikeo K."/>
            <person name="Nishimiya-Fujisawa C."/>
            <person name="Ogura A."/>
            <person name="Takahashi T."/>
            <person name="Steinmetz P.R."/>
            <person name="Zhang X."/>
            <person name="Aufschnaiter R."/>
            <person name="Eder M.K."/>
            <person name="Gorny A.K."/>
            <person name="Salvenmoser W."/>
            <person name="Heimberg A.M."/>
            <person name="Wheeler B.M."/>
            <person name="Peterson K.J."/>
            <person name="Boettger A."/>
            <person name="Tischler P."/>
            <person name="Wolf A."/>
            <person name="Gojobori T."/>
            <person name="Remington K.A."/>
            <person name="Strausberg R.L."/>
            <person name="Venter J."/>
            <person name="Technau U."/>
            <person name="Hobmayer B."/>
            <person name="Bosch T.C."/>
            <person name="Holstein T.W."/>
            <person name="Fujisawa T."/>
            <person name="Bode H.R."/>
            <person name="David C.N."/>
            <person name="Rokhsar D.S."/>
            <person name="Steele R.E."/>
        </authorList>
    </citation>
    <scope>NUCLEOTIDE SEQUENCE</scope>
</reference>
<dbReference type="CDD" id="cd07377">
    <property type="entry name" value="WHTH_GntR"/>
    <property type="match status" value="1"/>
</dbReference>
<dbReference type="Pfam" id="PF07729">
    <property type="entry name" value="FCD"/>
    <property type="match status" value="1"/>
</dbReference>
<keyword evidence="3" id="KW-0804">Transcription</keyword>
<gene>
    <name evidence="5" type="ORF">Csp_D32120</name>
</gene>
<dbReference type="PANTHER" id="PTHR43537:SF44">
    <property type="entry name" value="GNTR FAMILY REGULATORY PROTEIN"/>
    <property type="match status" value="1"/>
</dbReference>
<dbReference type="GO" id="GO:0003677">
    <property type="term" value="F:DNA binding"/>
    <property type="evidence" value="ECO:0007669"/>
    <property type="project" value="UniProtKB-KW"/>
</dbReference>
<evidence type="ECO:0000256" key="2">
    <source>
        <dbReference type="ARBA" id="ARBA00023125"/>
    </source>
</evidence>
<dbReference type="PROSITE" id="PS50949">
    <property type="entry name" value="HTH_GNTR"/>
    <property type="match status" value="1"/>
</dbReference>
<dbReference type="InterPro" id="IPR000524">
    <property type="entry name" value="Tscrpt_reg_HTH_GntR"/>
</dbReference>
<dbReference type="Pfam" id="PF00392">
    <property type="entry name" value="GntR"/>
    <property type="match status" value="1"/>
</dbReference>
<sequence>MGFPAHTLATMNRTFAAPHTTYTGRKLHGQVVQELGRRVVGGHYPADKVLPNEELLCQELAVSRTALREAVKVLAAKGLLEARPRIGTRVRTKDQWNLLDPDILAWRCATGVDADFLRHLTELREIIEPSAAALAATSRSTEQLESIAQALRTMETASTIAQWVQADLEFHTAVLKATNNPLLMPLAAIIGSALESLLGVTARTSDNFKQALPDHQKVFDAIRLQEPQNALHRMAGMLSDTRSLIRATIQPDT</sequence>
<dbReference type="SUPFAM" id="SSF48008">
    <property type="entry name" value="GntR ligand-binding domain-like"/>
    <property type="match status" value="1"/>
</dbReference>
<name>C9YF56_CURXX</name>
<dbReference type="SUPFAM" id="SSF46785">
    <property type="entry name" value="Winged helix' DNA-binding domain"/>
    <property type="match status" value="1"/>
</dbReference>
<dbReference type="PANTHER" id="PTHR43537">
    <property type="entry name" value="TRANSCRIPTIONAL REGULATOR, GNTR FAMILY"/>
    <property type="match status" value="1"/>
</dbReference>
<protein>
    <recommendedName>
        <fullName evidence="4">HTH gntR-type domain-containing protein</fullName>
    </recommendedName>
</protein>
<dbReference type="InterPro" id="IPR036390">
    <property type="entry name" value="WH_DNA-bd_sf"/>
</dbReference>
<evidence type="ECO:0000256" key="3">
    <source>
        <dbReference type="ARBA" id="ARBA00023163"/>
    </source>
</evidence>
<dbReference type="InterPro" id="IPR008920">
    <property type="entry name" value="TF_FadR/GntR_C"/>
</dbReference>
<accession>C9YF56</accession>
<evidence type="ECO:0000313" key="5">
    <source>
        <dbReference type="EMBL" id="CBA32433.1"/>
    </source>
</evidence>
<dbReference type="SMART" id="SM00895">
    <property type="entry name" value="FCD"/>
    <property type="match status" value="1"/>
</dbReference>
<dbReference type="InterPro" id="IPR011711">
    <property type="entry name" value="GntR_C"/>
</dbReference>
<evidence type="ECO:0000256" key="1">
    <source>
        <dbReference type="ARBA" id="ARBA00023015"/>
    </source>
</evidence>
<dbReference type="EMBL" id="FN543107">
    <property type="protein sequence ID" value="CBA32433.1"/>
    <property type="molecule type" value="Genomic_DNA"/>
</dbReference>
<dbReference type="PRINTS" id="PR00035">
    <property type="entry name" value="HTHGNTR"/>
</dbReference>
<dbReference type="Gene3D" id="1.20.120.530">
    <property type="entry name" value="GntR ligand-binding domain-like"/>
    <property type="match status" value="1"/>
</dbReference>
<dbReference type="GO" id="GO:0003700">
    <property type="term" value="F:DNA-binding transcription factor activity"/>
    <property type="evidence" value="ECO:0007669"/>
    <property type="project" value="InterPro"/>
</dbReference>
<keyword evidence="1" id="KW-0805">Transcription regulation</keyword>
<proteinExistence type="predicted"/>
<keyword evidence="2" id="KW-0238">DNA-binding</keyword>